<evidence type="ECO:0000313" key="2">
    <source>
        <dbReference type="EMBL" id="MFC7079473.1"/>
    </source>
</evidence>
<comment type="caution">
    <text evidence="2">The sequence shown here is derived from an EMBL/GenBank/DDBJ whole genome shotgun (WGS) entry which is preliminary data.</text>
</comment>
<accession>A0ABD5WGY8</accession>
<gene>
    <name evidence="2" type="ORF">ACFQJ6_04190</name>
</gene>
<feature type="compositionally biased region" description="Polar residues" evidence="1">
    <location>
        <begin position="35"/>
        <end position="46"/>
    </location>
</feature>
<dbReference type="EMBL" id="JBHSZH010000004">
    <property type="protein sequence ID" value="MFC7079473.1"/>
    <property type="molecule type" value="Genomic_DNA"/>
</dbReference>
<reference evidence="2 3" key="1">
    <citation type="journal article" date="2019" name="Int. J. Syst. Evol. Microbiol.">
        <title>The Global Catalogue of Microorganisms (GCM) 10K type strain sequencing project: providing services to taxonomists for standard genome sequencing and annotation.</title>
        <authorList>
            <consortium name="The Broad Institute Genomics Platform"/>
            <consortium name="The Broad Institute Genome Sequencing Center for Infectious Disease"/>
            <person name="Wu L."/>
            <person name="Ma J."/>
        </authorList>
    </citation>
    <scope>NUCLEOTIDE SEQUENCE [LARGE SCALE GENOMIC DNA]</scope>
    <source>
        <strain evidence="2 3">DT72</strain>
    </source>
</reference>
<dbReference type="RefSeq" id="WP_382208955.1">
    <property type="nucleotide sequence ID" value="NZ_JBHSZH010000004.1"/>
</dbReference>
<evidence type="ECO:0000313" key="3">
    <source>
        <dbReference type="Proteomes" id="UP001596407"/>
    </source>
</evidence>
<name>A0ABD5WGY8_9EURY</name>
<evidence type="ECO:0000256" key="1">
    <source>
        <dbReference type="SAM" id="MobiDB-lite"/>
    </source>
</evidence>
<proteinExistence type="predicted"/>
<keyword evidence="3" id="KW-1185">Reference proteome</keyword>
<dbReference type="AlphaFoldDB" id="A0ABD5WGY8"/>
<sequence length="55" mass="6275">MTFLTDIEEVDVDIEEFNELVDYDETYRPQDLLGSPTSDSTNSPEKSQLRPPSPI</sequence>
<organism evidence="2 3">
    <name type="scientific">Halorussus caseinilyticus</name>
    <dbReference type="NCBI Taxonomy" id="3034025"/>
    <lineage>
        <taxon>Archaea</taxon>
        <taxon>Methanobacteriati</taxon>
        <taxon>Methanobacteriota</taxon>
        <taxon>Stenosarchaea group</taxon>
        <taxon>Halobacteria</taxon>
        <taxon>Halobacteriales</taxon>
        <taxon>Haladaptataceae</taxon>
        <taxon>Halorussus</taxon>
    </lineage>
</organism>
<feature type="region of interest" description="Disordered" evidence="1">
    <location>
        <begin position="25"/>
        <end position="55"/>
    </location>
</feature>
<dbReference type="Proteomes" id="UP001596407">
    <property type="component" value="Unassembled WGS sequence"/>
</dbReference>
<protein>
    <submittedName>
        <fullName evidence="2">Uncharacterized protein</fullName>
    </submittedName>
</protein>